<feature type="coiled-coil region" evidence="1">
    <location>
        <begin position="966"/>
        <end position="1031"/>
    </location>
</feature>
<evidence type="ECO:0000256" key="1">
    <source>
        <dbReference type="SAM" id="Coils"/>
    </source>
</evidence>
<dbReference type="InterPro" id="IPR051144">
    <property type="entry name" value="Formin_homology_domain"/>
</dbReference>
<keyword evidence="4" id="KW-1185">Reference proteome</keyword>
<proteinExistence type="predicted"/>
<feature type="compositionally biased region" description="Pro residues" evidence="2">
    <location>
        <begin position="732"/>
        <end position="747"/>
    </location>
</feature>
<feature type="region of interest" description="Disordered" evidence="2">
    <location>
        <begin position="1039"/>
        <end position="1105"/>
    </location>
</feature>
<feature type="compositionally biased region" description="Polar residues" evidence="2">
    <location>
        <begin position="714"/>
        <end position="727"/>
    </location>
</feature>
<feature type="compositionally biased region" description="Polar residues" evidence="2">
    <location>
        <begin position="1070"/>
        <end position="1084"/>
    </location>
</feature>
<gene>
    <name evidence="3" type="ORF">BGZ96_005798</name>
</gene>
<feature type="region of interest" description="Disordered" evidence="2">
    <location>
        <begin position="1"/>
        <end position="21"/>
    </location>
</feature>
<feature type="region of interest" description="Disordered" evidence="2">
    <location>
        <begin position="711"/>
        <end position="747"/>
    </location>
</feature>
<protein>
    <submittedName>
        <fullName evidence="3">Uncharacterized protein</fullName>
    </submittedName>
</protein>
<keyword evidence="1" id="KW-0175">Coiled coil</keyword>
<sequence>MEDDNLFESWPRKSARIRDRQAARAEQEAARVAEASEAIKVKEEEKEQHKLWSQQRDAHAVKIQKSNRIKAVQAARKMSATPSTSSTLSSVLSSVAESSSPPQLLSDPKDEDCIAEDADATAVGSPASATSSLNPSSPPSSGTDSSDDDDLNLASDSENGEDAEDDDEDGERSIAKTSSRRLPSVPASSSSNLGARTQPRGAVSGKTLPGTRDALIANSKTARRSAQRRNAKNRPTRPPPYSRSHQHNSDGEGDEEDDDEEAYEDEEDEGSPSSSVFDCGELLDDLPSEGTSSEHSDDEHTQMLTPLTGKELARKLLGKCLETFMGGADHLLTPFSMVIYWMPTPIDDCHPENMLELWTLPVKATDQEWATAEVITNLRTDQVAHWLQIAIGDLLGFLVQATMPSCLEWLNTDVDPQPGDPVYEVLHRFRSLDDEQQRLLVWAIKKETRFRREADARKNIDTLPYRPIVFDDFQTRAEFDYLLKTWSMHRSRTSPVVEFRASERLFPGSGFVDHRARDRWFVKVNVSENSLEELTVEGVRDVIKADCDFLHQLESSRADYQEFKMANDEVVIAAYDPRLQIAHLTNIQGSTQVSGARASPLLPRGLPPPPARLGVPPLVIGGYPSPRGPLLTVRPLEMPQPHIQHRQHHAAGGYPFPQVPILPAHVMAPQLPSPILKAGVINADPILQDSASTTPRVPPLPLPLPLRIQPQPIGDNSNPQLQFNTSDIPIGPTLPPVPRSQHPPPPPPVLPQQPAFTFTPGGSLPNRRSLKQMGVDNKSTDEWMNAARKAVLEDENWWRHELLQIMQWHQQNTPASRLQVDLPLMNLNYTYLQQGVRLEYQRQLAVPYREQAVADKLRKEQQALVQAQRQQEDDAARQLMLLQLQNLADIQQQQKQQEMTLTLERALTIVQEQRVLKEVQEQQVLIEVQEQQQQQAIALELEQMVLQHNVEMNLQQQQHQHQQIVAEQLQQQHVAEKLLVQQMAEQQQRKLMEQQQQRSELQQQQMLESLQQRTEQLIQQQHQQHQQLIEQQVLEQQQPQQLSEEQEKLQQLSDPQQELELAEQTKEQCAGNSSSRSKMRNSLGNPSWKNSSNSNKSNIQAPHPP</sequence>
<dbReference type="Proteomes" id="UP001194696">
    <property type="component" value="Unassembled WGS sequence"/>
</dbReference>
<feature type="compositionally biased region" description="Basic and acidic residues" evidence="2">
    <location>
        <begin position="292"/>
        <end position="301"/>
    </location>
</feature>
<reference evidence="3 4" key="1">
    <citation type="journal article" date="2020" name="Fungal Divers.">
        <title>Resolving the Mortierellaceae phylogeny through synthesis of multi-gene phylogenetics and phylogenomics.</title>
        <authorList>
            <person name="Vandepol N."/>
            <person name="Liber J."/>
            <person name="Desiro A."/>
            <person name="Na H."/>
            <person name="Kennedy M."/>
            <person name="Barry K."/>
            <person name="Grigoriev I.V."/>
            <person name="Miller A.N."/>
            <person name="O'Donnell K."/>
            <person name="Stajich J.E."/>
            <person name="Bonito G."/>
        </authorList>
    </citation>
    <scope>NUCLEOTIDE SEQUENCE [LARGE SCALE GENOMIC DNA]</scope>
    <source>
        <strain evidence="3 4">AD045</strain>
    </source>
</reference>
<organism evidence="3 4">
    <name type="scientific">Linnemannia gamsii</name>
    <dbReference type="NCBI Taxonomy" id="64522"/>
    <lineage>
        <taxon>Eukaryota</taxon>
        <taxon>Fungi</taxon>
        <taxon>Fungi incertae sedis</taxon>
        <taxon>Mucoromycota</taxon>
        <taxon>Mortierellomycotina</taxon>
        <taxon>Mortierellomycetes</taxon>
        <taxon>Mortierellales</taxon>
        <taxon>Mortierellaceae</taxon>
        <taxon>Linnemannia</taxon>
    </lineage>
</organism>
<accession>A0ABQ7K4J5</accession>
<evidence type="ECO:0000313" key="3">
    <source>
        <dbReference type="EMBL" id="KAG0290758.1"/>
    </source>
</evidence>
<dbReference type="EMBL" id="JAAAIM010000276">
    <property type="protein sequence ID" value="KAG0290758.1"/>
    <property type="molecule type" value="Genomic_DNA"/>
</dbReference>
<feature type="region of interest" description="Disordered" evidence="2">
    <location>
        <begin position="73"/>
        <end position="305"/>
    </location>
</feature>
<evidence type="ECO:0000313" key="4">
    <source>
        <dbReference type="Proteomes" id="UP001194696"/>
    </source>
</evidence>
<feature type="compositionally biased region" description="Basic residues" evidence="2">
    <location>
        <begin position="221"/>
        <end position="235"/>
    </location>
</feature>
<feature type="compositionally biased region" description="Polar residues" evidence="2">
    <location>
        <begin position="175"/>
        <end position="195"/>
    </location>
</feature>
<name>A0ABQ7K4J5_9FUNG</name>
<feature type="compositionally biased region" description="Low complexity" evidence="2">
    <location>
        <begin position="1085"/>
        <end position="1098"/>
    </location>
</feature>
<evidence type="ECO:0000256" key="2">
    <source>
        <dbReference type="SAM" id="MobiDB-lite"/>
    </source>
</evidence>
<feature type="compositionally biased region" description="Low complexity" evidence="2">
    <location>
        <begin position="125"/>
        <end position="144"/>
    </location>
</feature>
<dbReference type="PANTHER" id="PTHR45733">
    <property type="entry name" value="FORMIN-J"/>
    <property type="match status" value="1"/>
</dbReference>
<feature type="compositionally biased region" description="Low complexity" evidence="2">
    <location>
        <begin position="79"/>
        <end position="102"/>
    </location>
</feature>
<feature type="compositionally biased region" description="Acidic residues" evidence="2">
    <location>
        <begin position="158"/>
        <end position="170"/>
    </location>
</feature>
<comment type="caution">
    <text evidence="3">The sequence shown here is derived from an EMBL/GenBank/DDBJ whole genome shotgun (WGS) entry which is preliminary data.</text>
</comment>
<feature type="compositionally biased region" description="Acidic residues" evidence="2">
    <location>
        <begin position="251"/>
        <end position="270"/>
    </location>
</feature>